<evidence type="ECO:0000313" key="2">
    <source>
        <dbReference type="EMBL" id="CDW19765.1"/>
    </source>
</evidence>
<dbReference type="EMBL" id="HACA01002404">
    <property type="protein sequence ID" value="CDW19765.1"/>
    <property type="molecule type" value="Transcribed_RNA"/>
</dbReference>
<evidence type="ECO:0000256" key="1">
    <source>
        <dbReference type="SAM" id="Phobius"/>
    </source>
</evidence>
<feature type="transmembrane region" description="Helical" evidence="1">
    <location>
        <begin position="21"/>
        <end position="42"/>
    </location>
</feature>
<organism evidence="2">
    <name type="scientific">Lepeophtheirus salmonis</name>
    <name type="common">Salmon louse</name>
    <name type="synonym">Caligus salmonis</name>
    <dbReference type="NCBI Taxonomy" id="72036"/>
    <lineage>
        <taxon>Eukaryota</taxon>
        <taxon>Metazoa</taxon>
        <taxon>Ecdysozoa</taxon>
        <taxon>Arthropoda</taxon>
        <taxon>Crustacea</taxon>
        <taxon>Multicrustacea</taxon>
        <taxon>Hexanauplia</taxon>
        <taxon>Copepoda</taxon>
        <taxon>Siphonostomatoida</taxon>
        <taxon>Caligidae</taxon>
        <taxon>Lepeophtheirus</taxon>
    </lineage>
</organism>
<keyword evidence="1" id="KW-0812">Transmembrane</keyword>
<keyword evidence="1" id="KW-0472">Membrane</keyword>
<sequence length="71" mass="8253">MKQLDRKRRSLGQSCSIFIDIVLLIISAISIFYVYFFTQSIYTTMLYSLLNYPCSILSPLHNATQLKNNQN</sequence>
<reference evidence="2" key="1">
    <citation type="submission" date="2014-05" db="EMBL/GenBank/DDBJ databases">
        <authorList>
            <person name="Chronopoulou M."/>
        </authorList>
    </citation>
    <scope>NUCLEOTIDE SEQUENCE</scope>
    <source>
        <tissue evidence="2">Whole organism</tissue>
    </source>
</reference>
<protein>
    <submittedName>
        <fullName evidence="2">Uncharacterized protein</fullName>
    </submittedName>
</protein>
<dbReference type="AlphaFoldDB" id="A0A0K2T1R3"/>
<keyword evidence="1" id="KW-1133">Transmembrane helix</keyword>
<name>A0A0K2T1R3_LEPSM</name>
<accession>A0A0K2T1R3</accession>
<proteinExistence type="predicted"/>